<evidence type="ECO:0000313" key="2">
    <source>
        <dbReference type="WBParaSite" id="TASK_0000691801-mRNA-1"/>
    </source>
</evidence>
<dbReference type="WBParaSite" id="TASK_0000691801-mRNA-1">
    <property type="protein sequence ID" value="TASK_0000691801-mRNA-1"/>
    <property type="gene ID" value="TASK_0000691801"/>
</dbReference>
<keyword evidence="1" id="KW-0472">Membrane</keyword>
<keyword evidence="1" id="KW-1133">Transmembrane helix</keyword>
<evidence type="ECO:0000256" key="1">
    <source>
        <dbReference type="SAM" id="Phobius"/>
    </source>
</evidence>
<accession>A0A0R3W927</accession>
<dbReference type="AlphaFoldDB" id="A0A0R3W927"/>
<feature type="transmembrane region" description="Helical" evidence="1">
    <location>
        <begin position="57"/>
        <end position="78"/>
    </location>
</feature>
<protein>
    <submittedName>
        <fullName evidence="2">Rhomboid domain-containing protein</fullName>
    </submittedName>
</protein>
<sequence length="91" mass="10272">LSSPTLRLPRRTAMRLACLFSTELNKVTQSYSDSRLICTKWQDESLPKAALGNFFSYIHHFHAMGSLGVAYIPGLIVWNVNWISSAKRSTL</sequence>
<name>A0A0R3W927_TAEAS</name>
<keyword evidence="1" id="KW-0812">Transmembrane</keyword>
<proteinExistence type="predicted"/>
<organism evidence="2">
    <name type="scientific">Taenia asiatica</name>
    <name type="common">Asian tapeworm</name>
    <dbReference type="NCBI Taxonomy" id="60517"/>
    <lineage>
        <taxon>Eukaryota</taxon>
        <taxon>Metazoa</taxon>
        <taxon>Spiralia</taxon>
        <taxon>Lophotrochozoa</taxon>
        <taxon>Platyhelminthes</taxon>
        <taxon>Cestoda</taxon>
        <taxon>Eucestoda</taxon>
        <taxon>Cyclophyllidea</taxon>
        <taxon>Taeniidae</taxon>
        <taxon>Taenia</taxon>
    </lineage>
</organism>
<reference evidence="2" key="1">
    <citation type="submission" date="2017-02" db="UniProtKB">
        <authorList>
            <consortium name="WormBaseParasite"/>
        </authorList>
    </citation>
    <scope>IDENTIFICATION</scope>
</reference>